<gene>
    <name evidence="1" type="ORF">LCGC14_0994080</name>
</gene>
<dbReference type="AlphaFoldDB" id="A0A0F9N4Y5"/>
<dbReference type="InterPro" id="IPR027417">
    <property type="entry name" value="P-loop_NTPase"/>
</dbReference>
<accession>A0A0F9N4Y5</accession>
<protein>
    <recommendedName>
        <fullName evidence="2">Helicase HerA central domain-containing protein</fullName>
    </recommendedName>
</protein>
<organism evidence="1">
    <name type="scientific">marine sediment metagenome</name>
    <dbReference type="NCBI Taxonomy" id="412755"/>
    <lineage>
        <taxon>unclassified sequences</taxon>
        <taxon>metagenomes</taxon>
        <taxon>ecological metagenomes</taxon>
    </lineage>
</organism>
<dbReference type="Gene3D" id="3.40.50.300">
    <property type="entry name" value="P-loop containing nucleotide triphosphate hydrolases"/>
    <property type="match status" value="1"/>
</dbReference>
<proteinExistence type="predicted"/>
<evidence type="ECO:0000313" key="1">
    <source>
        <dbReference type="EMBL" id="KKN14640.1"/>
    </source>
</evidence>
<dbReference type="EMBL" id="LAZR01003797">
    <property type="protein sequence ID" value="KKN14640.1"/>
    <property type="molecule type" value="Genomic_DNA"/>
</dbReference>
<name>A0A0F9N4Y5_9ZZZZ</name>
<dbReference type="SUPFAM" id="SSF52540">
    <property type="entry name" value="P-loop containing nucleoside triphosphate hydrolases"/>
    <property type="match status" value="1"/>
</dbReference>
<reference evidence="1" key="1">
    <citation type="journal article" date="2015" name="Nature">
        <title>Complex archaea that bridge the gap between prokaryotes and eukaryotes.</title>
        <authorList>
            <person name="Spang A."/>
            <person name="Saw J.H."/>
            <person name="Jorgensen S.L."/>
            <person name="Zaremba-Niedzwiedzka K."/>
            <person name="Martijn J."/>
            <person name="Lind A.E."/>
            <person name="van Eijk R."/>
            <person name="Schleper C."/>
            <person name="Guy L."/>
            <person name="Ettema T.J."/>
        </authorList>
    </citation>
    <scope>NUCLEOTIDE SEQUENCE</scope>
</reference>
<comment type="caution">
    <text evidence="1">The sequence shown here is derived from an EMBL/GenBank/DDBJ whole genome shotgun (WGS) entry which is preliminary data.</text>
</comment>
<sequence length="674" mass="77787">MEPKFWQTRVKITQIPSSLETQRFFSQSNKESVEIDMSWLFDPFLDQTVYGLELSLNKTFSFIFFMYAQNESKGLERGYAFLLSLEEKFPGLMGEVSVLPIDLSILKQNSLTYELVFPPRPLANEYRHLIIKKLIQLFKVRDLTNFQFYIFWQKDDSLTHNNLAIGRALEVYKLKIFVRVIKDTETDYDKLQTAELKGKLNYLTMGIRNLKGERASIKVPYVNTWMHIMSSNVFWVNQKNLRTGAYYSRILDSLPEERRPTFITPDKVDFTFSGDLPIQKSLTPPLENINYSSIGENEKNSITLGPVLVKGVETKIIKCIPKSHFANSVFIGGRTGEGKTTFLAHICNQFYKNAPDIGVLILNLQKGGQEKFYLTDDILEYGSPNLHLSYFYEGEHLDKSLQETATYLVGSLGLSSPSDKIMYNVMNAFIKVNGRLPTSLKTLFAGLTKYFIDHPYHKKFQTYILRALQIRIPSLLSDRTLRNTIKLSRGNSIPKWFHDWKAGKTIFIDLSKPNIHIQRLLANAIFQMVKTLTPDVEAGKLQSIIVIDEASKILEEIVTKNYAHDDSITRDQLELIFNNLIKVFRSKGLSFFIADNTPNRLFSCAVNLPRLKILFGLGHLDSSLFTNNLKTQEYLSVQKEHHALIWDNEEIYVIRSPNYTHSKQSKMRTMRRNM</sequence>
<evidence type="ECO:0008006" key="2">
    <source>
        <dbReference type="Google" id="ProtNLM"/>
    </source>
</evidence>